<sequence>MLMKYMDGYVGLPSTLIELRDNDTTQLKDFLTQISIKAPFNLHKVCDSIIHTIEQDAKELDIYNQTGRIGFHKGIIEKVDGVVDNNYKKEVTFKLFENVNYYYTDGWAIPTTILVDHNTIKLQNNMLKLAESFAQVTKTLSKFSFPINSLTCCPVSSETEVDYDDIVRNNKIWKGIEASRRSSIDYSILERLEDYQKLYDFQQAQEIYNDEVKIAGDGVDNEFLVVPE</sequence>
<dbReference type="EMBL" id="CAJNRG010017537">
    <property type="protein sequence ID" value="CAF2233049.1"/>
    <property type="molecule type" value="Genomic_DNA"/>
</dbReference>
<evidence type="ECO:0000313" key="2">
    <source>
        <dbReference type="EMBL" id="CAF3761537.1"/>
    </source>
</evidence>
<evidence type="ECO:0000313" key="3">
    <source>
        <dbReference type="Proteomes" id="UP000663887"/>
    </source>
</evidence>
<dbReference type="Proteomes" id="UP000663842">
    <property type="component" value="Unassembled WGS sequence"/>
</dbReference>
<name>A0A816ZT15_9BILA</name>
<gene>
    <name evidence="2" type="ORF">UXM345_LOCUS2591</name>
    <name evidence="1" type="ORF">XDN619_LOCUS34432</name>
</gene>
<reference evidence="1" key="1">
    <citation type="submission" date="2021-02" db="EMBL/GenBank/DDBJ databases">
        <authorList>
            <person name="Nowell W R."/>
        </authorList>
    </citation>
    <scope>NUCLEOTIDE SEQUENCE</scope>
</reference>
<accession>A0A816ZT15</accession>
<dbReference type="AlphaFoldDB" id="A0A816ZT15"/>
<proteinExistence type="predicted"/>
<protein>
    <submittedName>
        <fullName evidence="1">Uncharacterized protein</fullName>
    </submittedName>
</protein>
<dbReference type="Proteomes" id="UP000663887">
    <property type="component" value="Unassembled WGS sequence"/>
</dbReference>
<comment type="caution">
    <text evidence="1">The sequence shown here is derived from an EMBL/GenBank/DDBJ whole genome shotgun (WGS) entry which is preliminary data.</text>
</comment>
<evidence type="ECO:0000313" key="1">
    <source>
        <dbReference type="EMBL" id="CAF2233049.1"/>
    </source>
</evidence>
<organism evidence="1 3">
    <name type="scientific">Rotaria magnacalcarata</name>
    <dbReference type="NCBI Taxonomy" id="392030"/>
    <lineage>
        <taxon>Eukaryota</taxon>
        <taxon>Metazoa</taxon>
        <taxon>Spiralia</taxon>
        <taxon>Gnathifera</taxon>
        <taxon>Rotifera</taxon>
        <taxon>Eurotatoria</taxon>
        <taxon>Bdelloidea</taxon>
        <taxon>Philodinida</taxon>
        <taxon>Philodinidae</taxon>
        <taxon>Rotaria</taxon>
    </lineage>
</organism>
<dbReference type="EMBL" id="CAJOBF010000159">
    <property type="protein sequence ID" value="CAF3761537.1"/>
    <property type="molecule type" value="Genomic_DNA"/>
</dbReference>